<name>A0A7M7Q005_NASVI</name>
<dbReference type="PROSITE" id="PS50835">
    <property type="entry name" value="IG_LIKE"/>
    <property type="match status" value="2"/>
</dbReference>
<feature type="signal peptide" evidence="2">
    <location>
        <begin position="1"/>
        <end position="18"/>
    </location>
</feature>
<evidence type="ECO:0000259" key="3">
    <source>
        <dbReference type="PROSITE" id="PS50835"/>
    </source>
</evidence>
<keyword evidence="5" id="KW-1185">Reference proteome</keyword>
<proteinExistence type="predicted"/>
<dbReference type="Gene3D" id="2.60.40.10">
    <property type="entry name" value="Immunoglobulins"/>
    <property type="match status" value="2"/>
</dbReference>
<dbReference type="RefSeq" id="XP_031777850.1">
    <property type="nucleotide sequence ID" value="XM_031921990.2"/>
</dbReference>
<feature type="chain" id="PRO_5029489612" description="Ig-like domain-containing protein" evidence="2">
    <location>
        <begin position="19"/>
        <end position="181"/>
    </location>
</feature>
<sequence>MKIPILLWIYLCFAFVIGLKEVRIQTPFAVKKGDSTKLYCLYDTEGDPLYIVKWYKSGREFYRYVPREQPSTKSFPVGNLRIKESESNATQVTLTNIDVDAAGSFSCEITVDEPTFQTAVVSGIMNVVELPSHRPSISGLRSKYRVNDTLKLNCSLKYSKPAANLTWYINNKQVCINILSI</sequence>
<organism evidence="4 5">
    <name type="scientific">Nasonia vitripennis</name>
    <name type="common">Parasitic wasp</name>
    <dbReference type="NCBI Taxonomy" id="7425"/>
    <lineage>
        <taxon>Eukaryota</taxon>
        <taxon>Metazoa</taxon>
        <taxon>Ecdysozoa</taxon>
        <taxon>Arthropoda</taxon>
        <taxon>Hexapoda</taxon>
        <taxon>Insecta</taxon>
        <taxon>Pterygota</taxon>
        <taxon>Neoptera</taxon>
        <taxon>Endopterygota</taxon>
        <taxon>Hymenoptera</taxon>
        <taxon>Apocrita</taxon>
        <taxon>Proctotrupomorpha</taxon>
        <taxon>Chalcidoidea</taxon>
        <taxon>Pteromalidae</taxon>
        <taxon>Pteromalinae</taxon>
        <taxon>Nasonia</taxon>
    </lineage>
</organism>
<accession>A0A7M7Q005</accession>
<evidence type="ECO:0000256" key="1">
    <source>
        <dbReference type="ARBA" id="ARBA00023157"/>
    </source>
</evidence>
<feature type="domain" description="Ig-like" evidence="3">
    <location>
        <begin position="4"/>
        <end position="122"/>
    </location>
</feature>
<dbReference type="Proteomes" id="UP000002358">
    <property type="component" value="Unassembled WGS sequence"/>
</dbReference>
<keyword evidence="2" id="KW-0732">Signal</keyword>
<dbReference type="InterPro" id="IPR007110">
    <property type="entry name" value="Ig-like_dom"/>
</dbReference>
<dbReference type="KEGG" id="nvi:116415961"/>
<dbReference type="AlphaFoldDB" id="A0A7M7Q005"/>
<dbReference type="GeneID" id="116415961"/>
<dbReference type="EnsemblMetazoa" id="XM_031921990">
    <property type="protein sequence ID" value="XP_031777850"/>
    <property type="gene ID" value="LOC116415961"/>
</dbReference>
<dbReference type="FunCoup" id="A0A7M7Q005">
    <property type="interactions" value="72"/>
</dbReference>
<evidence type="ECO:0000313" key="5">
    <source>
        <dbReference type="Proteomes" id="UP000002358"/>
    </source>
</evidence>
<keyword evidence="1" id="KW-1015">Disulfide bond</keyword>
<dbReference type="InterPro" id="IPR036179">
    <property type="entry name" value="Ig-like_dom_sf"/>
</dbReference>
<dbReference type="Pfam" id="PF08205">
    <property type="entry name" value="C2-set_2"/>
    <property type="match status" value="1"/>
</dbReference>
<dbReference type="InParanoid" id="A0A7M7Q005"/>
<dbReference type="SUPFAM" id="SSF48726">
    <property type="entry name" value="Immunoglobulin"/>
    <property type="match status" value="1"/>
</dbReference>
<reference evidence="4" key="1">
    <citation type="submission" date="2021-01" db="UniProtKB">
        <authorList>
            <consortium name="EnsemblMetazoa"/>
        </authorList>
    </citation>
    <scope>IDENTIFICATION</scope>
</reference>
<dbReference type="InterPro" id="IPR013162">
    <property type="entry name" value="CD80_C2-set"/>
</dbReference>
<dbReference type="PANTHER" id="PTHR21261:SF8">
    <property type="entry name" value="BEATEN PATH IA, ISOFORM B-RELATED"/>
    <property type="match status" value="1"/>
</dbReference>
<evidence type="ECO:0000256" key="2">
    <source>
        <dbReference type="SAM" id="SignalP"/>
    </source>
</evidence>
<dbReference type="PANTHER" id="PTHR21261">
    <property type="entry name" value="BEAT PROTEIN"/>
    <property type="match status" value="1"/>
</dbReference>
<dbReference type="OrthoDB" id="6419989at2759"/>
<evidence type="ECO:0000313" key="4">
    <source>
        <dbReference type="EnsemblMetazoa" id="XP_031777850"/>
    </source>
</evidence>
<protein>
    <recommendedName>
        <fullName evidence="3">Ig-like domain-containing protein</fullName>
    </recommendedName>
</protein>
<dbReference type="FunFam" id="2.60.40.10:FF:000437">
    <property type="entry name" value="Beat-IIIc, isoform A"/>
    <property type="match status" value="1"/>
</dbReference>
<feature type="domain" description="Ig-like" evidence="3">
    <location>
        <begin position="135"/>
        <end position="181"/>
    </location>
</feature>
<dbReference type="InterPro" id="IPR013783">
    <property type="entry name" value="Ig-like_fold"/>
</dbReference>